<feature type="region of interest" description="Disordered" evidence="5">
    <location>
        <begin position="548"/>
        <end position="585"/>
    </location>
</feature>
<gene>
    <name evidence="7" type="ORF">LTR24_007190</name>
</gene>
<dbReference type="InterPro" id="IPR016170">
    <property type="entry name" value="Cytok_DH_C_sf"/>
</dbReference>
<feature type="domain" description="FAD-binding PCMH-type" evidence="6">
    <location>
        <begin position="74"/>
        <end position="262"/>
    </location>
</feature>
<dbReference type="Proteomes" id="UP001345013">
    <property type="component" value="Unassembled WGS sequence"/>
</dbReference>
<dbReference type="InterPro" id="IPR006094">
    <property type="entry name" value="Oxid_FAD_bind_N"/>
</dbReference>
<dbReference type="PANTHER" id="PTHR11748:SF114">
    <property type="entry name" value="ARYL-ALCOHOL OXIDASE VANILLYL-ALCOHOL OXIDASE (AFU_ORTHOLOGUE AFUA_3G09500)-RELATED"/>
    <property type="match status" value="1"/>
</dbReference>
<dbReference type="InterPro" id="IPR016169">
    <property type="entry name" value="FAD-bd_PCMH_sub2"/>
</dbReference>
<evidence type="ECO:0000256" key="4">
    <source>
        <dbReference type="ARBA" id="ARBA00023002"/>
    </source>
</evidence>
<keyword evidence="4" id="KW-0560">Oxidoreductase</keyword>
<dbReference type="InterPro" id="IPR016171">
    <property type="entry name" value="Vanillyl_alc_oxidase_C-sub2"/>
</dbReference>
<dbReference type="Gene3D" id="1.10.45.10">
    <property type="entry name" value="Vanillyl-alcohol Oxidase, Chain A, domain 4"/>
    <property type="match status" value="1"/>
</dbReference>
<dbReference type="InterPro" id="IPR016166">
    <property type="entry name" value="FAD-bd_PCMH"/>
</dbReference>
<evidence type="ECO:0000256" key="5">
    <source>
        <dbReference type="SAM" id="MobiDB-lite"/>
    </source>
</evidence>
<evidence type="ECO:0000313" key="7">
    <source>
        <dbReference type="EMBL" id="KAK5085119.1"/>
    </source>
</evidence>
<keyword evidence="8" id="KW-1185">Reference proteome</keyword>
<dbReference type="SUPFAM" id="SSF55103">
    <property type="entry name" value="FAD-linked oxidases, C-terminal domain"/>
    <property type="match status" value="1"/>
</dbReference>
<comment type="caution">
    <text evidence="7">The sequence shown here is derived from an EMBL/GenBank/DDBJ whole genome shotgun (WGS) entry which is preliminary data.</text>
</comment>
<proteinExistence type="predicted"/>
<dbReference type="InterPro" id="IPR004113">
    <property type="entry name" value="FAD-bd_oxidored_4_C"/>
</dbReference>
<evidence type="ECO:0000259" key="6">
    <source>
        <dbReference type="PROSITE" id="PS51387"/>
    </source>
</evidence>
<sequence>MTLANQASSIPDEDLILPPHVSAAGFRSALTAMGEVVGERFVQICTREKMKPDTEGHYFNLPLEHDLFYTLEKETFLAGAVVTPGSVEEVSAVVKLANKYLTPLWPISKGRNLGYGGAAPRLRGSVVLDLGSRMNKILDVNDRDCTCLLEPGVSYFDLYDYLQNNGFKHLWIDNPDLGGGSVVGNALDRGAGYTPYGEHFSMHCGMELVLPNGEVMRTGMGALPDNNTWQTFQYGFGPYPDGLFTQSGFGIVTKMGMWLMPDPGNDSDLPAVVEIIRQLRIGMVIQNAPTIRSTLIDAAVYAPKKHYTESTGVLRDAEIDKIAKDINVGRWNVYGAMYGPKPLRDLQWEVLKGAFMQIPGARYEFPEPLAEGAKQTVLHMREETLKGIPNTHELGWLNWTCERGSLLGFSPISPATGVDADKQYRMVVKRFHEFGFDYIGTFVVGWREMHHIVCLTFDKTDPDSRKRAHRCIELLIDDAAAEGYGEYRTHIAFMDQIASVYNWGGNASMRFNETLKDALDPNGILAPGKSGIWPKRLRGRGLELRRTAPYTREGKASMDVPVSDITSPSVGSEHSGTAMPPHSRL</sequence>
<dbReference type="Pfam" id="PF02913">
    <property type="entry name" value="FAD-oxidase_C"/>
    <property type="match status" value="1"/>
</dbReference>
<dbReference type="PROSITE" id="PS51387">
    <property type="entry name" value="FAD_PCMH"/>
    <property type="match status" value="1"/>
</dbReference>
<keyword evidence="2" id="KW-0285">Flavoprotein</keyword>
<dbReference type="Gene3D" id="3.40.462.10">
    <property type="entry name" value="FAD-linked oxidases, C-terminal domain"/>
    <property type="match status" value="1"/>
</dbReference>
<accession>A0ABR0K4M4</accession>
<dbReference type="InterPro" id="IPR036318">
    <property type="entry name" value="FAD-bd_PCMH-like_sf"/>
</dbReference>
<organism evidence="7 8">
    <name type="scientific">Lithohypha guttulata</name>
    <dbReference type="NCBI Taxonomy" id="1690604"/>
    <lineage>
        <taxon>Eukaryota</taxon>
        <taxon>Fungi</taxon>
        <taxon>Dikarya</taxon>
        <taxon>Ascomycota</taxon>
        <taxon>Pezizomycotina</taxon>
        <taxon>Eurotiomycetes</taxon>
        <taxon>Chaetothyriomycetidae</taxon>
        <taxon>Chaetothyriales</taxon>
        <taxon>Trichomeriaceae</taxon>
        <taxon>Lithohypha</taxon>
    </lineage>
</organism>
<keyword evidence="3" id="KW-0274">FAD</keyword>
<dbReference type="InterPro" id="IPR016164">
    <property type="entry name" value="FAD-linked_Oxase-like_C"/>
</dbReference>
<dbReference type="Pfam" id="PF01565">
    <property type="entry name" value="FAD_binding_4"/>
    <property type="match status" value="1"/>
</dbReference>
<dbReference type="InterPro" id="IPR016167">
    <property type="entry name" value="FAD-bd_PCMH_sub1"/>
</dbReference>
<reference evidence="7 8" key="1">
    <citation type="submission" date="2023-08" db="EMBL/GenBank/DDBJ databases">
        <title>Black Yeasts Isolated from many extreme environments.</title>
        <authorList>
            <person name="Coleine C."/>
            <person name="Stajich J.E."/>
            <person name="Selbmann L."/>
        </authorList>
    </citation>
    <scope>NUCLEOTIDE SEQUENCE [LARGE SCALE GENOMIC DNA]</scope>
    <source>
        <strain evidence="7 8">CCFEE 5885</strain>
    </source>
</reference>
<dbReference type="EMBL" id="JAVRRG010000104">
    <property type="protein sequence ID" value="KAK5085119.1"/>
    <property type="molecule type" value="Genomic_DNA"/>
</dbReference>
<name>A0ABR0K4M4_9EURO</name>
<feature type="compositionally biased region" description="Polar residues" evidence="5">
    <location>
        <begin position="564"/>
        <end position="575"/>
    </location>
</feature>
<evidence type="ECO:0000313" key="8">
    <source>
        <dbReference type="Proteomes" id="UP001345013"/>
    </source>
</evidence>
<dbReference type="SUPFAM" id="SSF56176">
    <property type="entry name" value="FAD-binding/transporter-associated domain-like"/>
    <property type="match status" value="1"/>
</dbReference>
<evidence type="ECO:0000256" key="2">
    <source>
        <dbReference type="ARBA" id="ARBA00022630"/>
    </source>
</evidence>
<comment type="cofactor">
    <cofactor evidence="1">
        <name>FAD</name>
        <dbReference type="ChEBI" id="CHEBI:57692"/>
    </cofactor>
</comment>
<dbReference type="Gene3D" id="3.30.43.10">
    <property type="entry name" value="Uridine Diphospho-n-acetylenolpyruvylglucosamine Reductase, domain 2"/>
    <property type="match status" value="1"/>
</dbReference>
<dbReference type="PANTHER" id="PTHR11748">
    <property type="entry name" value="D-LACTATE DEHYDROGENASE"/>
    <property type="match status" value="1"/>
</dbReference>
<protein>
    <recommendedName>
        <fullName evidence="6">FAD-binding PCMH-type domain-containing protein</fullName>
    </recommendedName>
</protein>
<dbReference type="Gene3D" id="3.30.465.10">
    <property type="match status" value="1"/>
</dbReference>
<evidence type="ECO:0000256" key="1">
    <source>
        <dbReference type="ARBA" id="ARBA00001974"/>
    </source>
</evidence>
<evidence type="ECO:0000256" key="3">
    <source>
        <dbReference type="ARBA" id="ARBA00022827"/>
    </source>
</evidence>